<organism evidence="1 2">
    <name type="scientific">Aliiroseovarius crassostreae</name>
    <dbReference type="NCBI Taxonomy" id="154981"/>
    <lineage>
        <taxon>Bacteria</taxon>
        <taxon>Pseudomonadati</taxon>
        <taxon>Pseudomonadota</taxon>
        <taxon>Alphaproteobacteria</taxon>
        <taxon>Rhodobacterales</taxon>
        <taxon>Paracoccaceae</taxon>
        <taxon>Aliiroseovarius</taxon>
    </lineage>
</organism>
<reference evidence="1" key="1">
    <citation type="submission" date="2021-08" db="EMBL/GenBank/DDBJ databases">
        <authorList>
            <person name="Nwanade C."/>
            <person name="Wang M."/>
            <person name="Masoudi A."/>
            <person name="Yu Z."/>
            <person name="Liu J."/>
        </authorList>
    </citation>
    <scope>NUCLEOTIDE SEQUENCE</scope>
    <source>
        <strain evidence="1">S056</strain>
    </source>
</reference>
<gene>
    <name evidence="1" type="ORF">K3X48_08875</name>
</gene>
<dbReference type="AlphaFoldDB" id="A0A9Q9HCN5"/>
<dbReference type="RefSeq" id="WP_259805525.1">
    <property type="nucleotide sequence ID" value="NZ_CP080776.1"/>
</dbReference>
<protein>
    <submittedName>
        <fullName evidence="1">Uncharacterized protein</fullName>
    </submittedName>
</protein>
<evidence type="ECO:0000313" key="2">
    <source>
        <dbReference type="Proteomes" id="UP001057991"/>
    </source>
</evidence>
<dbReference type="EMBL" id="CP080776">
    <property type="protein sequence ID" value="UWP94360.1"/>
    <property type="molecule type" value="Genomic_DNA"/>
</dbReference>
<accession>A0A9Q9HCN5</accession>
<dbReference type="Proteomes" id="UP001057991">
    <property type="component" value="Chromosome"/>
</dbReference>
<name>A0A9Q9HCN5_9RHOB</name>
<evidence type="ECO:0000313" key="1">
    <source>
        <dbReference type="EMBL" id="UWP94360.1"/>
    </source>
</evidence>
<sequence length="175" mass="20839">MKPNKKLFFDVLKQVEIRCHREGFVEHPAYVSAWEPGNQAYEATLIRFGGSDIIDQFNMSFYPSWNSFRFDVKRSFNLFCVKGIEDIPQDAGEWTDRWLYQPFDEYLLMSGRAWNIFSIRNDFRVSKRKPLNVVSETHKVCREFERNSTFLFDALAGDYRGRLVDITHYEIERPK</sequence>
<proteinExistence type="predicted"/>